<protein>
    <submittedName>
        <fullName evidence="5">FAD-binding protein</fullName>
    </submittedName>
</protein>
<evidence type="ECO:0000256" key="2">
    <source>
        <dbReference type="ARBA" id="ARBA00023002"/>
    </source>
</evidence>
<dbReference type="InterPro" id="IPR036188">
    <property type="entry name" value="FAD/NAD-bd_sf"/>
</dbReference>
<name>A0A7J5UTY6_9MICO</name>
<dbReference type="AlphaFoldDB" id="A0A7J5UTY6"/>
<dbReference type="SUPFAM" id="SSF51905">
    <property type="entry name" value="FAD/NAD(P)-binding domain"/>
    <property type="match status" value="1"/>
</dbReference>
<dbReference type="SUPFAM" id="SSF52172">
    <property type="entry name" value="CheY-like"/>
    <property type="match status" value="1"/>
</dbReference>
<evidence type="ECO:0000313" key="6">
    <source>
        <dbReference type="Proteomes" id="UP000451860"/>
    </source>
</evidence>
<dbReference type="Gene3D" id="3.40.50.2300">
    <property type="match status" value="1"/>
</dbReference>
<comment type="catalytic activity">
    <reaction evidence="3">
        <text>[thioredoxin]-dithiol + NADP(+) = [thioredoxin]-disulfide + NADPH + H(+)</text>
        <dbReference type="Rhea" id="RHEA:20345"/>
        <dbReference type="Rhea" id="RHEA-COMP:10698"/>
        <dbReference type="Rhea" id="RHEA-COMP:10700"/>
        <dbReference type="ChEBI" id="CHEBI:15378"/>
        <dbReference type="ChEBI" id="CHEBI:29950"/>
        <dbReference type="ChEBI" id="CHEBI:50058"/>
        <dbReference type="ChEBI" id="CHEBI:57783"/>
        <dbReference type="ChEBI" id="CHEBI:58349"/>
        <dbReference type="EC" id="1.8.1.9"/>
    </reaction>
</comment>
<comment type="caution">
    <text evidence="5">The sequence shown here is derived from an EMBL/GenBank/DDBJ whole genome shotgun (WGS) entry which is preliminary data.</text>
</comment>
<dbReference type="GO" id="GO:0004791">
    <property type="term" value="F:thioredoxin-disulfide reductase (NADPH) activity"/>
    <property type="evidence" value="ECO:0007669"/>
    <property type="project" value="UniProtKB-EC"/>
</dbReference>
<dbReference type="Gene3D" id="3.50.50.60">
    <property type="entry name" value="FAD/NAD(P)-binding domain"/>
    <property type="match status" value="2"/>
</dbReference>
<dbReference type="RefSeq" id="WP_152200215.1">
    <property type="nucleotide sequence ID" value="NZ_VUKF01000003.1"/>
</dbReference>
<dbReference type="PRINTS" id="PR00469">
    <property type="entry name" value="PNDRDTASEII"/>
</dbReference>
<keyword evidence="6" id="KW-1185">Reference proteome</keyword>
<evidence type="ECO:0000313" key="5">
    <source>
        <dbReference type="EMBL" id="KAE8765746.1"/>
    </source>
</evidence>
<dbReference type="InterPro" id="IPR011006">
    <property type="entry name" value="CheY-like_superfamily"/>
</dbReference>
<dbReference type="InterPro" id="IPR023753">
    <property type="entry name" value="FAD/NAD-binding_dom"/>
</dbReference>
<keyword evidence="2" id="KW-0560">Oxidoreductase</keyword>
<gene>
    <name evidence="5" type="ORF">GB883_02210</name>
</gene>
<dbReference type="OrthoDB" id="109585at2"/>
<feature type="domain" description="FAD/NAD(P)-binding" evidence="4">
    <location>
        <begin position="232"/>
        <end position="539"/>
    </location>
</feature>
<dbReference type="EMBL" id="WHJE01000005">
    <property type="protein sequence ID" value="KAE8765746.1"/>
    <property type="molecule type" value="Genomic_DNA"/>
</dbReference>
<evidence type="ECO:0000259" key="4">
    <source>
        <dbReference type="Pfam" id="PF07992"/>
    </source>
</evidence>
<reference evidence="5 6" key="1">
    <citation type="submission" date="2019-10" db="EMBL/GenBank/DDBJ databases">
        <title>Georgenia wutianyii sp. nov. and Georgenia yuyongxinii sp. nov. isolated from plateau pika (Ochotona curzoniae) in the Qinghai-Tibet plateau of China.</title>
        <authorList>
            <person name="Tian Z."/>
        </authorList>
    </citation>
    <scope>NUCLEOTIDE SEQUENCE [LARGE SCALE GENOMIC DNA]</scope>
    <source>
        <strain evidence="5 6">DSM 21501</strain>
    </source>
</reference>
<evidence type="ECO:0000256" key="1">
    <source>
        <dbReference type="ARBA" id="ARBA00022630"/>
    </source>
</evidence>
<dbReference type="PANTHER" id="PTHR48105">
    <property type="entry name" value="THIOREDOXIN REDUCTASE 1-RELATED-RELATED"/>
    <property type="match status" value="1"/>
</dbReference>
<organism evidence="5 6">
    <name type="scientific">Georgenia thermotolerans</name>
    <dbReference type="NCBI Taxonomy" id="527326"/>
    <lineage>
        <taxon>Bacteria</taxon>
        <taxon>Bacillati</taxon>
        <taxon>Actinomycetota</taxon>
        <taxon>Actinomycetes</taxon>
        <taxon>Micrococcales</taxon>
        <taxon>Bogoriellaceae</taxon>
        <taxon>Georgenia</taxon>
    </lineage>
</organism>
<keyword evidence="1" id="KW-0285">Flavoprotein</keyword>
<dbReference type="Pfam" id="PF07992">
    <property type="entry name" value="Pyr_redox_2"/>
    <property type="match status" value="1"/>
</dbReference>
<dbReference type="InterPro" id="IPR050097">
    <property type="entry name" value="Ferredoxin-NADP_redctase_2"/>
</dbReference>
<dbReference type="PRINTS" id="PR00368">
    <property type="entry name" value="FADPNR"/>
</dbReference>
<dbReference type="Proteomes" id="UP000451860">
    <property type="component" value="Unassembled WGS sequence"/>
</dbReference>
<accession>A0A7J5UTY6</accession>
<evidence type="ECO:0000256" key="3">
    <source>
        <dbReference type="ARBA" id="ARBA00048132"/>
    </source>
</evidence>
<proteinExistence type="predicted"/>
<sequence length="554" mass="58573">MNKALLVAVDDDPDLLRDVERELGNRYARDYEVRCLGSPAEALAILEALAAAGEDVALVLAPETLAGQPGTRLLAEVRRLFPQAQRVLLIGWGRLGHRVTGELILEAISTGQMDHYVVRPALPPDEQFHQAISSFLLSWAEARHRVPYTTDVIGETWSGRAYELRAVLERCAMPHRFFLASSPEGRAVLGSVGARTRLPVLVMPDGRVLEDPSDVDIARTSGTVVGPEGDEYDLVIVGCGPAGLSAGVYGASEGLRTLIIDSGSIGGQATFSSSIRNYLGFPRGVSGAELARRAYEQAWVFGARFAFMHSVTSLRHDDGTTVLDLDTGGVAVGRAVVLATGASYRRLGVAPLEALQGAGVFYGAAATEAPLVAGEDVYVVGGANSAGQAALHLARYARRVTLVVRAATLAAGMSHYLVRQVEAAPNIVVRTGTEVVDGGGDGWLEHLVLRDRADGAEERVAAHDLFLMIGARPHTAWLPDVVERDPLGFVMTGPDVSAEASRTLGRPPLALETSVPGVLAAGDVRHGSAKRVASAVGEGSIAIRLIHRLLAAAP</sequence>